<dbReference type="PANTHER" id="PTHR46253:SF1">
    <property type="entry name" value="TAB2"/>
    <property type="match status" value="1"/>
</dbReference>
<dbReference type="PROSITE" id="PS50199">
    <property type="entry name" value="ZF_RANBP2_2"/>
    <property type="match status" value="1"/>
</dbReference>
<evidence type="ECO:0000259" key="5">
    <source>
        <dbReference type="PROSITE" id="PS50199"/>
    </source>
</evidence>
<dbReference type="Gene3D" id="2.30.30.380">
    <property type="entry name" value="Zn-finger domain of Sec23/24"/>
    <property type="match status" value="1"/>
</dbReference>
<evidence type="ECO:0000256" key="4">
    <source>
        <dbReference type="PROSITE-ProRule" id="PRU00322"/>
    </source>
</evidence>
<dbReference type="AlphaFoldDB" id="A0A8J6HI30"/>
<keyword evidence="2 4" id="KW-0863">Zinc-finger</keyword>
<dbReference type="InterPro" id="IPR036443">
    <property type="entry name" value="Znf_RanBP2_sf"/>
</dbReference>
<accession>A0A8J6HI30</accession>
<evidence type="ECO:0000313" key="7">
    <source>
        <dbReference type="Proteomes" id="UP000719412"/>
    </source>
</evidence>
<dbReference type="SMART" id="SM00547">
    <property type="entry name" value="ZnF_RBZ"/>
    <property type="match status" value="1"/>
</dbReference>
<dbReference type="EMBL" id="JABDTM020023933">
    <property type="protein sequence ID" value="KAH0814783.1"/>
    <property type="molecule type" value="Genomic_DNA"/>
</dbReference>
<dbReference type="Proteomes" id="UP000719412">
    <property type="component" value="Unassembled WGS sequence"/>
</dbReference>
<protein>
    <recommendedName>
        <fullName evidence="5">RanBP2-type domain-containing protein</fullName>
    </recommendedName>
</protein>
<dbReference type="PROSITE" id="PS01358">
    <property type="entry name" value="ZF_RANBP2_1"/>
    <property type="match status" value="1"/>
</dbReference>
<proteinExistence type="predicted"/>
<sequence length="234" mass="26951">MIEVRLLPYQECEPCAAVWSTPPTHFLSGTKEPVVLVLFTKRKNTSELFRMPTMWKAFTIQPCDRFRIPATFPGDYHHFGVFFGNAPVDIQEDFYHNIYTGQRGPLHIEGGPRSRRPEGRYTQPPLGAFQDNEGPKWNCHLCTFLNHPDLDKCEQCEMPRILHGKRPSHPNINYNIQQPCPTNFNLVPSFSLPNFRETSRGPVAVNRPIGFLVDNDLNYIAQNLNSRPQFTRPN</sequence>
<reference evidence="6" key="2">
    <citation type="submission" date="2021-08" db="EMBL/GenBank/DDBJ databases">
        <authorList>
            <person name="Eriksson T."/>
        </authorList>
    </citation>
    <scope>NUCLEOTIDE SEQUENCE</scope>
    <source>
        <strain evidence="6">Stoneville</strain>
        <tissue evidence="6">Whole head</tissue>
    </source>
</reference>
<evidence type="ECO:0000256" key="2">
    <source>
        <dbReference type="ARBA" id="ARBA00022771"/>
    </source>
</evidence>
<reference evidence="6" key="1">
    <citation type="journal article" date="2020" name="J Insects Food Feed">
        <title>The yellow mealworm (Tenebrio molitor) genome: a resource for the emerging insects as food and feed industry.</title>
        <authorList>
            <person name="Eriksson T."/>
            <person name="Andere A."/>
            <person name="Kelstrup H."/>
            <person name="Emery V."/>
            <person name="Picard C."/>
        </authorList>
    </citation>
    <scope>NUCLEOTIDE SEQUENCE</scope>
    <source>
        <strain evidence="6">Stoneville</strain>
        <tissue evidence="6">Whole head</tissue>
    </source>
</reference>
<keyword evidence="3" id="KW-0862">Zinc</keyword>
<organism evidence="6 7">
    <name type="scientific">Tenebrio molitor</name>
    <name type="common">Yellow mealworm beetle</name>
    <dbReference type="NCBI Taxonomy" id="7067"/>
    <lineage>
        <taxon>Eukaryota</taxon>
        <taxon>Metazoa</taxon>
        <taxon>Ecdysozoa</taxon>
        <taxon>Arthropoda</taxon>
        <taxon>Hexapoda</taxon>
        <taxon>Insecta</taxon>
        <taxon>Pterygota</taxon>
        <taxon>Neoptera</taxon>
        <taxon>Endopterygota</taxon>
        <taxon>Coleoptera</taxon>
        <taxon>Polyphaga</taxon>
        <taxon>Cucujiformia</taxon>
        <taxon>Tenebrionidae</taxon>
        <taxon>Tenebrio</taxon>
    </lineage>
</organism>
<dbReference type="SUPFAM" id="SSF90209">
    <property type="entry name" value="Ran binding protein zinc finger-like"/>
    <property type="match status" value="1"/>
</dbReference>
<evidence type="ECO:0000256" key="1">
    <source>
        <dbReference type="ARBA" id="ARBA00022723"/>
    </source>
</evidence>
<keyword evidence="1" id="KW-0479">Metal-binding</keyword>
<dbReference type="PANTHER" id="PTHR46253">
    <property type="entry name" value="TGF-BETA-ACTIVATED KINASE 1 AND MAP3K7-BINDING PROTEIN TAB"/>
    <property type="match status" value="1"/>
</dbReference>
<dbReference type="GO" id="GO:0008270">
    <property type="term" value="F:zinc ion binding"/>
    <property type="evidence" value="ECO:0007669"/>
    <property type="project" value="UniProtKB-KW"/>
</dbReference>
<keyword evidence="7" id="KW-1185">Reference proteome</keyword>
<gene>
    <name evidence="6" type="ORF">GEV33_008007</name>
</gene>
<name>A0A8J6HI30_TENMO</name>
<evidence type="ECO:0000313" key="6">
    <source>
        <dbReference type="EMBL" id="KAH0814783.1"/>
    </source>
</evidence>
<comment type="caution">
    <text evidence="6">The sequence shown here is derived from an EMBL/GenBank/DDBJ whole genome shotgun (WGS) entry which is preliminary data.</text>
</comment>
<evidence type="ECO:0000256" key="3">
    <source>
        <dbReference type="ARBA" id="ARBA00022833"/>
    </source>
</evidence>
<feature type="domain" description="RanBP2-type" evidence="5">
    <location>
        <begin position="132"/>
        <end position="162"/>
    </location>
</feature>
<dbReference type="InterPro" id="IPR001876">
    <property type="entry name" value="Znf_RanBP2"/>
</dbReference>